<evidence type="ECO:0000256" key="1">
    <source>
        <dbReference type="ARBA" id="ARBA00022598"/>
    </source>
</evidence>
<dbReference type="SUPFAM" id="SSF52210">
    <property type="entry name" value="Succinyl-CoA synthetase domains"/>
    <property type="match status" value="2"/>
</dbReference>
<dbReference type="OrthoDB" id="9807426at2"/>
<proteinExistence type="inferred from homology"/>
<dbReference type="SMART" id="SM00881">
    <property type="entry name" value="CoA_binding"/>
    <property type="match status" value="1"/>
</dbReference>
<dbReference type="InterPro" id="IPR032875">
    <property type="entry name" value="Succ_CoA_lig_flav_dom"/>
</dbReference>
<dbReference type="STRING" id="341036.SAMN05660649_01123"/>
<keyword evidence="8" id="KW-1185">Reference proteome</keyword>
<dbReference type="EMBL" id="FOOX01000003">
    <property type="protein sequence ID" value="SFG24648.1"/>
    <property type="molecule type" value="Genomic_DNA"/>
</dbReference>
<dbReference type="InterPro" id="IPR016102">
    <property type="entry name" value="Succinyl-CoA_synth-like"/>
</dbReference>
<dbReference type="SUPFAM" id="SSF51735">
    <property type="entry name" value="NAD(P)-binding Rossmann-fold domains"/>
    <property type="match status" value="1"/>
</dbReference>
<organism evidence="7 8">
    <name type="scientific">Desulfotruncus arcticus DSM 17038</name>
    <dbReference type="NCBI Taxonomy" id="1121424"/>
    <lineage>
        <taxon>Bacteria</taxon>
        <taxon>Bacillati</taxon>
        <taxon>Bacillota</taxon>
        <taxon>Clostridia</taxon>
        <taxon>Eubacteriales</taxon>
        <taxon>Desulfallaceae</taxon>
        <taxon>Desulfotruncus</taxon>
    </lineage>
</organism>
<dbReference type="InterPro" id="IPR036291">
    <property type="entry name" value="NAD(P)-bd_dom_sf"/>
</dbReference>
<keyword evidence="1" id="KW-0436">Ligase</keyword>
<comment type="similarity">
    <text evidence="4">In the N-terminal section; belongs to the acetate CoA ligase alpha subunit family.</text>
</comment>
<name>A0A1I2Q8L9_9FIRM</name>
<protein>
    <submittedName>
        <fullName evidence="7">Acetyltransferase</fullName>
    </submittedName>
</protein>
<dbReference type="Gene3D" id="3.30.1490.20">
    <property type="entry name" value="ATP-grasp fold, A domain"/>
    <property type="match status" value="1"/>
</dbReference>
<accession>A0A1I2Q8L9</accession>
<evidence type="ECO:0000256" key="4">
    <source>
        <dbReference type="ARBA" id="ARBA00060888"/>
    </source>
</evidence>
<dbReference type="InterPro" id="IPR043938">
    <property type="entry name" value="Ligase_CoA_dom"/>
</dbReference>
<gene>
    <name evidence="7" type="ORF">SAMN05660649_01123</name>
</gene>
<keyword evidence="2 5" id="KW-0547">Nucleotide-binding</keyword>
<dbReference type="GO" id="GO:0005524">
    <property type="term" value="F:ATP binding"/>
    <property type="evidence" value="ECO:0007669"/>
    <property type="project" value="UniProtKB-UniRule"/>
</dbReference>
<dbReference type="AlphaFoldDB" id="A0A1I2Q8L9"/>
<dbReference type="RefSeq" id="WP_092469537.1">
    <property type="nucleotide sequence ID" value="NZ_FOOX01000003.1"/>
</dbReference>
<dbReference type="InterPro" id="IPR011761">
    <property type="entry name" value="ATP-grasp"/>
</dbReference>
<keyword evidence="7" id="KW-0808">Transferase</keyword>
<dbReference type="SUPFAM" id="SSF56059">
    <property type="entry name" value="Glutathione synthetase ATP-binding domain-like"/>
    <property type="match status" value="1"/>
</dbReference>
<feature type="domain" description="ATP-grasp" evidence="6">
    <location>
        <begin position="490"/>
        <end position="526"/>
    </location>
</feature>
<dbReference type="Pfam" id="PF19045">
    <property type="entry name" value="Ligase_CoA_2"/>
    <property type="match status" value="1"/>
</dbReference>
<dbReference type="Gene3D" id="3.40.50.261">
    <property type="entry name" value="Succinyl-CoA synthetase domains"/>
    <property type="match status" value="2"/>
</dbReference>
<evidence type="ECO:0000313" key="8">
    <source>
        <dbReference type="Proteomes" id="UP000199337"/>
    </source>
</evidence>
<evidence type="ECO:0000256" key="2">
    <source>
        <dbReference type="ARBA" id="ARBA00022741"/>
    </source>
</evidence>
<dbReference type="PROSITE" id="PS50975">
    <property type="entry name" value="ATP_GRASP"/>
    <property type="match status" value="1"/>
</dbReference>
<evidence type="ECO:0000256" key="5">
    <source>
        <dbReference type="PROSITE-ProRule" id="PRU00409"/>
    </source>
</evidence>
<evidence type="ECO:0000256" key="3">
    <source>
        <dbReference type="ARBA" id="ARBA00022840"/>
    </source>
</evidence>
<dbReference type="InterPro" id="IPR051538">
    <property type="entry name" value="Acyl-CoA_Synth/Transferase"/>
</dbReference>
<dbReference type="GO" id="GO:0046872">
    <property type="term" value="F:metal ion binding"/>
    <property type="evidence" value="ECO:0007669"/>
    <property type="project" value="InterPro"/>
</dbReference>
<dbReference type="Gene3D" id="3.40.50.720">
    <property type="entry name" value="NAD(P)-binding Rossmann-like Domain"/>
    <property type="match status" value="1"/>
</dbReference>
<dbReference type="PANTHER" id="PTHR43334:SF1">
    <property type="entry name" value="3-HYDROXYPROPIONATE--COA LIGASE [ADP-FORMING]"/>
    <property type="match status" value="1"/>
</dbReference>
<reference evidence="8" key="1">
    <citation type="submission" date="2016-10" db="EMBL/GenBank/DDBJ databases">
        <authorList>
            <person name="Varghese N."/>
            <person name="Submissions S."/>
        </authorList>
    </citation>
    <scope>NUCLEOTIDE SEQUENCE [LARGE SCALE GENOMIC DNA]</scope>
    <source>
        <strain evidence="8">DSM 17038</strain>
    </source>
</reference>
<dbReference type="PANTHER" id="PTHR43334">
    <property type="entry name" value="ACETATE--COA LIGASE [ADP-FORMING]"/>
    <property type="match status" value="1"/>
</dbReference>
<dbReference type="Pfam" id="PF13607">
    <property type="entry name" value="Succ_CoA_lig"/>
    <property type="match status" value="1"/>
</dbReference>
<keyword evidence="3 5" id="KW-0067">ATP-binding</keyword>
<dbReference type="Gene3D" id="3.30.470.20">
    <property type="entry name" value="ATP-grasp fold, B domain"/>
    <property type="match status" value="1"/>
</dbReference>
<dbReference type="InterPro" id="IPR013815">
    <property type="entry name" value="ATP_grasp_subdomain_1"/>
</dbReference>
<dbReference type="GO" id="GO:0016740">
    <property type="term" value="F:transferase activity"/>
    <property type="evidence" value="ECO:0007669"/>
    <property type="project" value="UniProtKB-KW"/>
</dbReference>
<sequence>MGFTYEQYQKLISPASVVLAGVTSRLGQDSNNPLEMLLSSGYKGKIYAVNPHADEILGVKVHRSVLELPEIPDLAVICAPRDVVPAIFEDCARRGIKLVIIVAQGFTDGDAAGRELQKQISRLSRRESIRVLGPNTLGIVNNFASFSTSFMKFINRTGPVGILCQSGIFMTASEIFSGGIGIGIDTGNTSDLDFANMLPHLAADPRIGVINLHLEGMGDGRKFMAAAAAASRKKPVLALKTGRSKAGARAAGSHTGSLAGEDAVFDAALKQSGVIRVIDVEELSDYNRVFRTLPLMRGPRVGVVTITGGGGIIAVDACARYGLTIAEYSPQTMQVLKKFFPDWMEPGNPVDIWPASMLHGYGSIYRLVLETVLKDPGVDGVICITSAWTEDNFLDVSDIIAEAAGSASKPVTLWALGSRWQEYAAKLEKQDTLVVFPSANRAARSLAALYRQNLIQQREIPHQNYKLKNSTNLQVNPTYQPSLLNYGETMNLLKQYGIPVAGWSKAATGEQAVRAAEELGYPVALKIDGKGIAHKSDIGGVALNISTAEELLSAWKQMMSTVRAALPEAQIDGVIIQKHLSGGTEVLLGAKRDPQFGPVVLCGAGGIFTEIMSDTTMRIPPLTRNEILEMLQEIKLYQLLEGARGKPAADMEQLIGTITAFCRLIMEEPRIAEIDINPLLAGPHKIAALDARIYVY</sequence>
<dbReference type="Pfam" id="PF13380">
    <property type="entry name" value="CoA_binding_2"/>
    <property type="match status" value="1"/>
</dbReference>
<evidence type="ECO:0000313" key="7">
    <source>
        <dbReference type="EMBL" id="SFG24648.1"/>
    </source>
</evidence>
<dbReference type="GO" id="GO:0043758">
    <property type="term" value="F:acetate-CoA ligase (ADP-forming) activity"/>
    <property type="evidence" value="ECO:0007669"/>
    <property type="project" value="InterPro"/>
</dbReference>
<dbReference type="Proteomes" id="UP000199337">
    <property type="component" value="Unassembled WGS sequence"/>
</dbReference>
<evidence type="ECO:0000259" key="6">
    <source>
        <dbReference type="PROSITE" id="PS50975"/>
    </source>
</evidence>
<dbReference type="FunFam" id="3.30.1490.20:FF:000020">
    <property type="entry name" value="Protein lysine acetyltransferase"/>
    <property type="match status" value="1"/>
</dbReference>
<dbReference type="Pfam" id="PF13549">
    <property type="entry name" value="ATP-grasp_5"/>
    <property type="match status" value="1"/>
</dbReference>
<dbReference type="InterPro" id="IPR003781">
    <property type="entry name" value="CoA-bd"/>
</dbReference>